<feature type="domain" description="HTH hxlR-type" evidence="5">
    <location>
        <begin position="15"/>
        <end position="122"/>
    </location>
</feature>
<dbReference type="RefSeq" id="WP_380625074.1">
    <property type="nucleotide sequence ID" value="NZ_JBHSDK010000058.1"/>
</dbReference>
<evidence type="ECO:0000256" key="1">
    <source>
        <dbReference type="ARBA" id="ARBA00023015"/>
    </source>
</evidence>
<dbReference type="Gene3D" id="1.10.10.10">
    <property type="entry name" value="Winged helix-like DNA-binding domain superfamily/Winged helix DNA-binding domain"/>
    <property type="match status" value="1"/>
</dbReference>
<dbReference type="InterPro" id="IPR002577">
    <property type="entry name" value="HTH_HxlR"/>
</dbReference>
<name>A0ABV8U3Q8_9ACTN</name>
<dbReference type="PANTHER" id="PTHR33204">
    <property type="entry name" value="TRANSCRIPTIONAL REGULATOR, MARR FAMILY"/>
    <property type="match status" value="1"/>
</dbReference>
<evidence type="ECO:0000256" key="4">
    <source>
        <dbReference type="SAM" id="MobiDB-lite"/>
    </source>
</evidence>
<dbReference type="Pfam" id="PF01638">
    <property type="entry name" value="HxlR"/>
    <property type="match status" value="1"/>
</dbReference>
<proteinExistence type="predicted"/>
<dbReference type="InterPro" id="IPR036388">
    <property type="entry name" value="WH-like_DNA-bd_sf"/>
</dbReference>
<evidence type="ECO:0000256" key="3">
    <source>
        <dbReference type="ARBA" id="ARBA00023163"/>
    </source>
</evidence>
<dbReference type="SUPFAM" id="SSF46785">
    <property type="entry name" value="Winged helix' DNA-binding domain"/>
    <property type="match status" value="1"/>
</dbReference>
<keyword evidence="3" id="KW-0804">Transcription</keyword>
<sequence length="154" mass="17914">MCVQYGPCRRDRDPCPRRWKIRRSRCTRRCARRPRSQGRKRVPRRRRAFGSRRFSEPRVPLRGVSAKVLTQSLRGLEQATLVNRRELSDTHVEYGLAELGRSMVPIVDNACEWTRNHWLEQLEVSEGYRVGAQARLRGAHCQGTSVTRCGTVLR</sequence>
<keyword evidence="2" id="KW-0238">DNA-binding</keyword>
<dbReference type="EMBL" id="JBHSDK010000058">
    <property type="protein sequence ID" value="MFC4337754.1"/>
    <property type="molecule type" value="Genomic_DNA"/>
</dbReference>
<gene>
    <name evidence="6" type="ORF">ACFPET_21395</name>
</gene>
<evidence type="ECO:0000313" key="6">
    <source>
        <dbReference type="EMBL" id="MFC4337754.1"/>
    </source>
</evidence>
<dbReference type="PROSITE" id="PS51118">
    <property type="entry name" value="HTH_HXLR"/>
    <property type="match status" value="1"/>
</dbReference>
<accession>A0ABV8U3Q8</accession>
<evidence type="ECO:0000256" key="2">
    <source>
        <dbReference type="ARBA" id="ARBA00023125"/>
    </source>
</evidence>
<reference evidence="7" key="1">
    <citation type="journal article" date="2019" name="Int. J. Syst. Evol. Microbiol.">
        <title>The Global Catalogue of Microorganisms (GCM) 10K type strain sequencing project: providing services to taxonomists for standard genome sequencing and annotation.</title>
        <authorList>
            <consortium name="The Broad Institute Genomics Platform"/>
            <consortium name="The Broad Institute Genome Sequencing Center for Infectious Disease"/>
            <person name="Wu L."/>
            <person name="Ma J."/>
        </authorList>
    </citation>
    <scope>NUCLEOTIDE SEQUENCE [LARGE SCALE GENOMIC DNA]</scope>
    <source>
        <strain evidence="7">IBRC-M 10908</strain>
    </source>
</reference>
<organism evidence="6 7">
    <name type="scientific">Salininema proteolyticum</name>
    <dbReference type="NCBI Taxonomy" id="1607685"/>
    <lineage>
        <taxon>Bacteria</taxon>
        <taxon>Bacillati</taxon>
        <taxon>Actinomycetota</taxon>
        <taxon>Actinomycetes</taxon>
        <taxon>Glycomycetales</taxon>
        <taxon>Glycomycetaceae</taxon>
        <taxon>Salininema</taxon>
    </lineage>
</organism>
<keyword evidence="7" id="KW-1185">Reference proteome</keyword>
<evidence type="ECO:0000313" key="7">
    <source>
        <dbReference type="Proteomes" id="UP001595823"/>
    </source>
</evidence>
<dbReference type="Proteomes" id="UP001595823">
    <property type="component" value="Unassembled WGS sequence"/>
</dbReference>
<evidence type="ECO:0000259" key="5">
    <source>
        <dbReference type="PROSITE" id="PS51118"/>
    </source>
</evidence>
<comment type="caution">
    <text evidence="6">The sequence shown here is derived from an EMBL/GenBank/DDBJ whole genome shotgun (WGS) entry which is preliminary data.</text>
</comment>
<feature type="region of interest" description="Disordered" evidence="4">
    <location>
        <begin position="30"/>
        <end position="49"/>
    </location>
</feature>
<protein>
    <submittedName>
        <fullName evidence="6">Winged helix-turn-helix transcriptional regulator</fullName>
    </submittedName>
</protein>
<keyword evidence="1" id="KW-0805">Transcription regulation</keyword>
<dbReference type="InterPro" id="IPR036390">
    <property type="entry name" value="WH_DNA-bd_sf"/>
</dbReference>